<sequence>SSAVDIFEEVQQIAHAIPSVSVNKIYTILENLPPSSSRVQDVIANLLSSGIPTNDSKSSAWPDLPSAEVNRAIAPNDPLLENDHLLGDMRIIAKMFPDKDRNEIYALLEANFNRANRLESVINELLQVDNSSLEETQPSQSIGTEYNREDTISSVVTGDTIGHNVQRMRN</sequence>
<feature type="non-terminal residue" evidence="1">
    <location>
        <position position="170"/>
    </location>
</feature>
<name>A0A0B6Z8A3_9EUPU</name>
<gene>
    <name evidence="1" type="primary">ORF52838</name>
</gene>
<dbReference type="EMBL" id="HACG01017898">
    <property type="protein sequence ID" value="CEK64763.1"/>
    <property type="molecule type" value="Transcribed_RNA"/>
</dbReference>
<evidence type="ECO:0000313" key="1">
    <source>
        <dbReference type="EMBL" id="CEK64763.1"/>
    </source>
</evidence>
<accession>A0A0B6Z8A3</accession>
<dbReference type="AlphaFoldDB" id="A0A0B6Z8A3"/>
<proteinExistence type="predicted"/>
<protein>
    <recommendedName>
        <fullName evidence="2">CUE domain-containing protein</fullName>
    </recommendedName>
</protein>
<reference evidence="1" key="1">
    <citation type="submission" date="2014-12" db="EMBL/GenBank/DDBJ databases">
        <title>Insight into the proteome of Arion vulgaris.</title>
        <authorList>
            <person name="Aradska J."/>
            <person name="Bulat T."/>
            <person name="Smidak R."/>
            <person name="Sarate P."/>
            <person name="Gangsoo J."/>
            <person name="Sialana F."/>
            <person name="Bilban M."/>
            <person name="Lubec G."/>
        </authorList>
    </citation>
    <scope>NUCLEOTIDE SEQUENCE</scope>
    <source>
        <tissue evidence="1">Skin</tissue>
    </source>
</reference>
<organism evidence="1">
    <name type="scientific">Arion vulgaris</name>
    <dbReference type="NCBI Taxonomy" id="1028688"/>
    <lineage>
        <taxon>Eukaryota</taxon>
        <taxon>Metazoa</taxon>
        <taxon>Spiralia</taxon>
        <taxon>Lophotrochozoa</taxon>
        <taxon>Mollusca</taxon>
        <taxon>Gastropoda</taxon>
        <taxon>Heterobranchia</taxon>
        <taxon>Euthyneura</taxon>
        <taxon>Panpulmonata</taxon>
        <taxon>Eupulmonata</taxon>
        <taxon>Stylommatophora</taxon>
        <taxon>Helicina</taxon>
        <taxon>Arionoidea</taxon>
        <taxon>Arionidae</taxon>
        <taxon>Arion</taxon>
    </lineage>
</organism>
<evidence type="ECO:0008006" key="2">
    <source>
        <dbReference type="Google" id="ProtNLM"/>
    </source>
</evidence>
<feature type="non-terminal residue" evidence="1">
    <location>
        <position position="1"/>
    </location>
</feature>